<dbReference type="InterPro" id="IPR016181">
    <property type="entry name" value="Acyl_CoA_acyltransferase"/>
</dbReference>
<proteinExistence type="predicted"/>
<evidence type="ECO:0000313" key="2">
    <source>
        <dbReference type="EMBL" id="RII41396.1"/>
    </source>
</evidence>
<gene>
    <name evidence="2" type="ORF">DWB68_12810</name>
</gene>
<keyword evidence="2" id="KW-0808">Transferase</keyword>
<name>A0A399JFZ5_9MICC</name>
<dbReference type="AlphaFoldDB" id="A0A399JFZ5"/>
<accession>A0A399JFZ5</accession>
<keyword evidence="3" id="KW-1185">Reference proteome</keyword>
<dbReference type="SUPFAM" id="SSF55729">
    <property type="entry name" value="Acyl-CoA N-acyltransferases (Nat)"/>
    <property type="match status" value="1"/>
</dbReference>
<dbReference type="PANTHER" id="PTHR43792:SF1">
    <property type="entry name" value="N-ACETYLTRANSFERASE DOMAIN-CONTAINING PROTEIN"/>
    <property type="match status" value="1"/>
</dbReference>
<dbReference type="PANTHER" id="PTHR43792">
    <property type="entry name" value="GNAT FAMILY, PUTATIVE (AFU_ORTHOLOGUE AFUA_3G00765)-RELATED-RELATED"/>
    <property type="match status" value="1"/>
</dbReference>
<dbReference type="RefSeq" id="WP_119425516.1">
    <property type="nucleotide sequence ID" value="NZ_QQXK01000028.1"/>
</dbReference>
<dbReference type="Gene3D" id="3.40.630.30">
    <property type="match status" value="1"/>
</dbReference>
<protein>
    <submittedName>
        <fullName evidence="2">N-acetyltransferase</fullName>
    </submittedName>
</protein>
<reference evidence="2 3" key="1">
    <citation type="submission" date="2018-07" db="EMBL/GenBank/DDBJ databases">
        <title>Arthrobacter sp. nov., isolated from raw cow's milk with high bacterial count.</title>
        <authorList>
            <person name="Hahne J."/>
            <person name="Isele D."/>
            <person name="Lipski A."/>
        </authorList>
    </citation>
    <scope>NUCLEOTIDE SEQUENCE [LARGE SCALE GENOMIC DNA]</scope>
    <source>
        <strain evidence="2 3">JZ R-35</strain>
    </source>
</reference>
<dbReference type="Proteomes" id="UP000265419">
    <property type="component" value="Unassembled WGS sequence"/>
</dbReference>
<dbReference type="InterPro" id="IPR000182">
    <property type="entry name" value="GNAT_dom"/>
</dbReference>
<evidence type="ECO:0000313" key="3">
    <source>
        <dbReference type="Proteomes" id="UP000265419"/>
    </source>
</evidence>
<organism evidence="2 3">
    <name type="scientific">Galactobacter valiniphilus</name>
    <dbReference type="NCBI Taxonomy" id="2676122"/>
    <lineage>
        <taxon>Bacteria</taxon>
        <taxon>Bacillati</taxon>
        <taxon>Actinomycetota</taxon>
        <taxon>Actinomycetes</taxon>
        <taxon>Micrococcales</taxon>
        <taxon>Micrococcaceae</taxon>
        <taxon>Galactobacter</taxon>
    </lineage>
</organism>
<sequence>MHPDSALPLVTPRLVLRRRVPGDAALVHALWEERDPRVPAHRRLDAEGHPSEAELAEAIALEPVEAGRGLLSVMTRHDGAVIGYCGLLAGGVPERPEAVEISYELLASVRGRGYATEAARAVLAWGEASGLGTVWATVREWNEASLGVASRLGFERTGVVETDADHGDSLLLRRG</sequence>
<comment type="caution">
    <text evidence="2">The sequence shown here is derived from an EMBL/GenBank/DDBJ whole genome shotgun (WGS) entry which is preliminary data.</text>
</comment>
<dbReference type="PROSITE" id="PS51186">
    <property type="entry name" value="GNAT"/>
    <property type="match status" value="1"/>
</dbReference>
<evidence type="ECO:0000259" key="1">
    <source>
        <dbReference type="PROSITE" id="PS51186"/>
    </source>
</evidence>
<dbReference type="InterPro" id="IPR051531">
    <property type="entry name" value="N-acetyltransferase"/>
</dbReference>
<dbReference type="Pfam" id="PF13302">
    <property type="entry name" value="Acetyltransf_3"/>
    <property type="match status" value="1"/>
</dbReference>
<dbReference type="EMBL" id="QQXK01000028">
    <property type="protein sequence ID" value="RII41396.1"/>
    <property type="molecule type" value="Genomic_DNA"/>
</dbReference>
<feature type="domain" description="N-acetyltransferase" evidence="1">
    <location>
        <begin position="14"/>
        <end position="175"/>
    </location>
</feature>
<dbReference type="GO" id="GO:0016747">
    <property type="term" value="F:acyltransferase activity, transferring groups other than amino-acyl groups"/>
    <property type="evidence" value="ECO:0007669"/>
    <property type="project" value="InterPro"/>
</dbReference>